<feature type="transmembrane region" description="Helical" evidence="1">
    <location>
        <begin position="151"/>
        <end position="169"/>
    </location>
</feature>
<accession>A0A975NKI8</accession>
<protein>
    <recommendedName>
        <fullName evidence="4">Intracellular septation protein A</fullName>
    </recommendedName>
</protein>
<keyword evidence="1" id="KW-1133">Transmembrane helix</keyword>
<proteinExistence type="predicted"/>
<keyword evidence="1" id="KW-0472">Membrane</keyword>
<feature type="transmembrane region" description="Helical" evidence="1">
    <location>
        <begin position="79"/>
        <end position="95"/>
    </location>
</feature>
<name>A0A975NKI8_9BRAD</name>
<evidence type="ECO:0000313" key="2">
    <source>
        <dbReference type="EMBL" id="QWG16892.1"/>
    </source>
</evidence>
<dbReference type="EMBL" id="CP076135">
    <property type="protein sequence ID" value="QWG16892.1"/>
    <property type="molecule type" value="Genomic_DNA"/>
</dbReference>
<evidence type="ECO:0000313" key="3">
    <source>
        <dbReference type="Proteomes" id="UP000680805"/>
    </source>
</evidence>
<gene>
    <name evidence="2" type="ORF">KMZ68_18145</name>
</gene>
<feature type="transmembrane region" description="Helical" evidence="1">
    <location>
        <begin position="12"/>
        <end position="37"/>
    </location>
</feature>
<keyword evidence="1" id="KW-0812">Transmembrane</keyword>
<feature type="transmembrane region" description="Helical" evidence="1">
    <location>
        <begin position="49"/>
        <end position="67"/>
    </location>
</feature>
<dbReference type="Proteomes" id="UP000680805">
    <property type="component" value="Chromosome"/>
</dbReference>
<dbReference type="AlphaFoldDB" id="A0A975NKI8"/>
<feature type="transmembrane region" description="Helical" evidence="1">
    <location>
        <begin position="124"/>
        <end position="145"/>
    </location>
</feature>
<organism evidence="2 3">
    <name type="scientific">Bradyrhizobium sediminis</name>
    <dbReference type="NCBI Taxonomy" id="2840469"/>
    <lineage>
        <taxon>Bacteria</taxon>
        <taxon>Pseudomonadati</taxon>
        <taxon>Pseudomonadota</taxon>
        <taxon>Alphaproteobacteria</taxon>
        <taxon>Hyphomicrobiales</taxon>
        <taxon>Nitrobacteraceae</taxon>
        <taxon>Bradyrhizobium</taxon>
    </lineage>
</organism>
<evidence type="ECO:0008006" key="4">
    <source>
        <dbReference type="Google" id="ProtNLM"/>
    </source>
</evidence>
<reference evidence="2" key="1">
    <citation type="submission" date="2021-06" db="EMBL/GenBank/DDBJ databases">
        <title>Bradyrhizobium sp. S2-11-2 Genome sequencing.</title>
        <authorList>
            <person name="Jin L."/>
        </authorList>
    </citation>
    <scope>NUCLEOTIDE SEQUENCE</scope>
    <source>
        <strain evidence="2">S2-11-2</strain>
    </source>
</reference>
<dbReference type="RefSeq" id="WP_215612560.1">
    <property type="nucleotide sequence ID" value="NZ_CP076135.1"/>
</dbReference>
<dbReference type="KEGG" id="bsei:KMZ68_18145"/>
<sequence>MTIFLILAPYGVFTLLMLVTSAAASLFAAAAICLLAIAYDIARGRSLKILGAGTVVLFLAIGFYLTLVDDTLSSSAVKLTIDIGVLAISLGSLAVRKPFTLQYALEVVDAETAEQPGFMRANYIITWAWSACFLLMMIGNIALIYVPGLPLWLGLLIAFAARNSAVYFTKWYPEYRKAKHGPAPAKALSGI</sequence>
<evidence type="ECO:0000256" key="1">
    <source>
        <dbReference type="SAM" id="Phobius"/>
    </source>
</evidence>